<evidence type="ECO:0000313" key="1">
    <source>
        <dbReference type="Proteomes" id="UP000504615"/>
    </source>
</evidence>
<evidence type="ECO:0000313" key="2">
    <source>
        <dbReference type="RefSeq" id="XP_025075613.1"/>
    </source>
</evidence>
<name>A0A8N1SC18_9HYME</name>
<keyword evidence="1" id="KW-1185">Reference proteome</keyword>
<organism evidence="1 2">
    <name type="scientific">Pogonomyrmex barbatus</name>
    <name type="common">red harvester ant</name>
    <dbReference type="NCBI Taxonomy" id="144034"/>
    <lineage>
        <taxon>Eukaryota</taxon>
        <taxon>Metazoa</taxon>
        <taxon>Ecdysozoa</taxon>
        <taxon>Arthropoda</taxon>
        <taxon>Hexapoda</taxon>
        <taxon>Insecta</taxon>
        <taxon>Pterygota</taxon>
        <taxon>Neoptera</taxon>
        <taxon>Endopterygota</taxon>
        <taxon>Hymenoptera</taxon>
        <taxon>Apocrita</taxon>
        <taxon>Aculeata</taxon>
        <taxon>Formicoidea</taxon>
        <taxon>Formicidae</taxon>
        <taxon>Myrmicinae</taxon>
        <taxon>Pogonomyrmex</taxon>
    </lineage>
</organism>
<accession>A0A8N1SC18</accession>
<dbReference type="Proteomes" id="UP000504615">
    <property type="component" value="Unplaced"/>
</dbReference>
<gene>
    <name evidence="2" type="primary">LOC112553029</name>
</gene>
<sequence length="118" mass="13690">MSSSLPTVKNAETFQIRNCSSVRIAVSLPAFWTGKHVTFPRRVFQTLFSVYMEKDPELDPSHRLQVPSTHWLPRVDVLGPSHGVRQVYEIARVSVQIVLSFFLRNINRRRENERHDCA</sequence>
<proteinExistence type="predicted"/>
<dbReference type="GeneID" id="112553029"/>
<dbReference type="AlphaFoldDB" id="A0A8N1SC18"/>
<protein>
    <submittedName>
        <fullName evidence="2">Uncharacterized protein LOC112553029</fullName>
    </submittedName>
</protein>
<reference evidence="2" key="1">
    <citation type="submission" date="2025-08" db="UniProtKB">
        <authorList>
            <consortium name="RefSeq"/>
        </authorList>
    </citation>
    <scope>IDENTIFICATION</scope>
</reference>
<dbReference type="RefSeq" id="XP_025075613.1">
    <property type="nucleotide sequence ID" value="XM_025219828.1"/>
</dbReference>